<gene>
    <name evidence="9" type="ORF">GALL_11150</name>
</gene>
<sequence>MKKFRFTLKSVQTVRHIRELRAREVFGEAVRAEAAAQAALTAARDELAELERVVAAKRSGNFLPAEQISFLYEFQVQRERVKRATEGLTLAQRTLAKAREGWIAARKDVRMIDNLESKARMEHRRESDREEQALLDDRTNATAGRVQLLTS</sequence>
<keyword evidence="4" id="KW-0145">Chemotaxis</keyword>
<dbReference type="InterPro" id="IPR053716">
    <property type="entry name" value="Flag_assembly_chemotaxis_eff"/>
</dbReference>
<dbReference type="Gene3D" id="1.10.287.1700">
    <property type="match status" value="1"/>
</dbReference>
<comment type="caution">
    <text evidence="9">The sequence shown here is derived from an EMBL/GenBank/DDBJ whole genome shotgun (WGS) entry which is preliminary data.</text>
</comment>
<evidence type="ECO:0000256" key="3">
    <source>
        <dbReference type="ARBA" id="ARBA00022475"/>
    </source>
</evidence>
<evidence type="ECO:0000256" key="7">
    <source>
        <dbReference type="ARBA" id="ARBA00023136"/>
    </source>
</evidence>
<evidence type="ECO:0000256" key="1">
    <source>
        <dbReference type="ARBA" id="ARBA00004413"/>
    </source>
</evidence>
<protein>
    <submittedName>
        <fullName evidence="9">Flagellar FliJ protein</fullName>
    </submittedName>
</protein>
<dbReference type="InterPro" id="IPR012823">
    <property type="entry name" value="Flagell_FliJ"/>
</dbReference>
<keyword evidence="3" id="KW-1003">Cell membrane</keyword>
<keyword evidence="8" id="KW-1006">Bacterial flagellum protein export</keyword>
<keyword evidence="9" id="KW-0966">Cell projection</keyword>
<organism evidence="9">
    <name type="scientific">mine drainage metagenome</name>
    <dbReference type="NCBI Taxonomy" id="410659"/>
    <lineage>
        <taxon>unclassified sequences</taxon>
        <taxon>metagenomes</taxon>
        <taxon>ecological metagenomes</taxon>
    </lineage>
</organism>
<dbReference type="GO" id="GO:0005886">
    <property type="term" value="C:plasma membrane"/>
    <property type="evidence" value="ECO:0007669"/>
    <property type="project" value="UniProtKB-SubCell"/>
</dbReference>
<keyword evidence="5" id="KW-1005">Bacterial flagellum biogenesis</keyword>
<dbReference type="AlphaFoldDB" id="A0A1J5TCZ7"/>
<evidence type="ECO:0000256" key="8">
    <source>
        <dbReference type="ARBA" id="ARBA00023225"/>
    </source>
</evidence>
<dbReference type="GO" id="GO:0071973">
    <property type="term" value="P:bacterial-type flagellum-dependent cell motility"/>
    <property type="evidence" value="ECO:0007669"/>
    <property type="project" value="InterPro"/>
</dbReference>
<evidence type="ECO:0000256" key="5">
    <source>
        <dbReference type="ARBA" id="ARBA00022795"/>
    </source>
</evidence>
<reference evidence="9" key="1">
    <citation type="submission" date="2016-10" db="EMBL/GenBank/DDBJ databases">
        <title>Sequence of Gallionella enrichment culture.</title>
        <authorList>
            <person name="Poehlein A."/>
            <person name="Muehling M."/>
            <person name="Daniel R."/>
        </authorList>
    </citation>
    <scope>NUCLEOTIDE SEQUENCE</scope>
</reference>
<dbReference type="GO" id="GO:0044781">
    <property type="term" value="P:bacterial-type flagellum organization"/>
    <property type="evidence" value="ECO:0007669"/>
    <property type="project" value="UniProtKB-KW"/>
</dbReference>
<dbReference type="EMBL" id="MLJW01000002">
    <property type="protein sequence ID" value="OIR18775.1"/>
    <property type="molecule type" value="Genomic_DNA"/>
</dbReference>
<keyword evidence="9" id="KW-0969">Cilium</keyword>
<dbReference type="GO" id="GO:0015031">
    <property type="term" value="P:protein transport"/>
    <property type="evidence" value="ECO:0007669"/>
    <property type="project" value="UniProtKB-KW"/>
</dbReference>
<dbReference type="GO" id="GO:0009288">
    <property type="term" value="C:bacterial-type flagellum"/>
    <property type="evidence" value="ECO:0007669"/>
    <property type="project" value="InterPro"/>
</dbReference>
<evidence type="ECO:0000313" key="9">
    <source>
        <dbReference type="EMBL" id="OIR18775.1"/>
    </source>
</evidence>
<accession>A0A1J5TCZ7</accession>
<dbReference type="Pfam" id="PF02050">
    <property type="entry name" value="FliJ"/>
    <property type="match status" value="1"/>
</dbReference>
<comment type="subcellular location">
    <subcellularLocation>
        <location evidence="1">Cell membrane</location>
        <topology evidence="1">Peripheral membrane protein</topology>
        <orientation evidence="1">Cytoplasmic side</orientation>
    </subcellularLocation>
</comment>
<keyword evidence="7" id="KW-0472">Membrane</keyword>
<proteinExistence type="predicted"/>
<dbReference type="GO" id="GO:0006935">
    <property type="term" value="P:chemotaxis"/>
    <property type="evidence" value="ECO:0007669"/>
    <property type="project" value="UniProtKB-KW"/>
</dbReference>
<evidence type="ECO:0000256" key="6">
    <source>
        <dbReference type="ARBA" id="ARBA00022927"/>
    </source>
</evidence>
<name>A0A1J5TCZ7_9ZZZZ</name>
<keyword evidence="2" id="KW-0813">Transport</keyword>
<keyword evidence="9" id="KW-0282">Flagellum</keyword>
<keyword evidence="6" id="KW-0653">Protein transport</keyword>
<evidence type="ECO:0000256" key="4">
    <source>
        <dbReference type="ARBA" id="ARBA00022500"/>
    </source>
</evidence>
<evidence type="ECO:0000256" key="2">
    <source>
        <dbReference type="ARBA" id="ARBA00022448"/>
    </source>
</evidence>